<evidence type="ECO:0000313" key="3">
    <source>
        <dbReference type="Proteomes" id="UP000682811"/>
    </source>
</evidence>
<dbReference type="EMBL" id="BORT01000004">
    <property type="protein sequence ID" value="GIO46544.1"/>
    <property type="molecule type" value="Genomic_DNA"/>
</dbReference>
<feature type="compositionally biased region" description="Polar residues" evidence="1">
    <location>
        <begin position="466"/>
        <end position="476"/>
    </location>
</feature>
<feature type="region of interest" description="Disordered" evidence="1">
    <location>
        <begin position="456"/>
        <end position="476"/>
    </location>
</feature>
<evidence type="ECO:0000256" key="1">
    <source>
        <dbReference type="SAM" id="MobiDB-lite"/>
    </source>
</evidence>
<name>A0A919Y9Y6_9BACL</name>
<dbReference type="AlphaFoldDB" id="A0A919Y9Y6"/>
<gene>
    <name evidence="2" type="ORF">J34TS1_13090</name>
</gene>
<protein>
    <recommendedName>
        <fullName evidence="4">DUF2515 domain-containing protein</fullName>
    </recommendedName>
</protein>
<keyword evidence="3" id="KW-1185">Reference proteome</keyword>
<dbReference type="Pfam" id="PF10720">
    <property type="entry name" value="DUF2515"/>
    <property type="match status" value="2"/>
</dbReference>
<proteinExistence type="predicted"/>
<accession>A0A919Y9Y6</accession>
<sequence>MSEKAGENSSFQGFIRIAKTLPQTAAEAVKGKYACWKASQLLIKDRRTLGWKETAALSIREQLHRMLNDRNRLRDSAFGKEETAPMFTSEDRDIVQMIREAVLEANRSNITRTKAYYDCYRAFPELHWSFLAHMVSRNAGWSMTDLKGGLLSDTVTDSFREDMYQMLERSNALIFLDAYPQLLLYMHSRKLERSLFHLLPEFRVSSFMRPFWERFWIGRDSALLAVGLIINEQNYIEGRVIQNSYFQKNILQNPVFKLNSRFQMNQVIFPMLVESGKAEESENIAPIAPLPIPGPSTENADPEEAEFTGCRGMVGLVLERFSKLEERIAFGKALYAMLFGYKEVLAGVQAFAERTVHLGSRQEYWPRMFTSDKKAALNSPEESAELLKQEWLPPGKRLYSPTLHEVWHDMPFEPITSYDWFKTWTAIEQITRPKRPVLIEMSHAHRYAVQKAALTHDAERALPRSSGASPQQPHGR</sequence>
<dbReference type="Proteomes" id="UP000682811">
    <property type="component" value="Unassembled WGS sequence"/>
</dbReference>
<evidence type="ECO:0000313" key="2">
    <source>
        <dbReference type="EMBL" id="GIO46544.1"/>
    </source>
</evidence>
<dbReference type="InterPro" id="IPR019658">
    <property type="entry name" value="DUF2515"/>
</dbReference>
<comment type="caution">
    <text evidence="2">The sequence shown here is derived from an EMBL/GenBank/DDBJ whole genome shotgun (WGS) entry which is preliminary data.</text>
</comment>
<dbReference type="RefSeq" id="WP_212977555.1">
    <property type="nucleotide sequence ID" value="NZ_AP025343.1"/>
</dbReference>
<organism evidence="2 3">
    <name type="scientific">Paenibacillus azoreducens</name>
    <dbReference type="NCBI Taxonomy" id="116718"/>
    <lineage>
        <taxon>Bacteria</taxon>
        <taxon>Bacillati</taxon>
        <taxon>Bacillota</taxon>
        <taxon>Bacilli</taxon>
        <taxon>Bacillales</taxon>
        <taxon>Paenibacillaceae</taxon>
        <taxon>Paenibacillus</taxon>
    </lineage>
</organism>
<evidence type="ECO:0008006" key="4">
    <source>
        <dbReference type="Google" id="ProtNLM"/>
    </source>
</evidence>
<reference evidence="2 3" key="1">
    <citation type="submission" date="2021-03" db="EMBL/GenBank/DDBJ databases">
        <title>Antimicrobial resistance genes in bacteria isolated from Japanese honey, and their potential for conferring macrolide and lincosamide resistance in the American foulbrood pathogen Paenibacillus larvae.</title>
        <authorList>
            <person name="Okamoto M."/>
            <person name="Kumagai M."/>
            <person name="Kanamori H."/>
            <person name="Takamatsu D."/>
        </authorList>
    </citation>
    <scope>NUCLEOTIDE SEQUENCE [LARGE SCALE GENOMIC DNA]</scope>
    <source>
        <strain evidence="2 3">J34TS1</strain>
    </source>
</reference>